<reference evidence="2" key="2">
    <citation type="submission" date="2021-04" db="EMBL/GenBank/DDBJ databases">
        <authorList>
            <person name="Gilroy R."/>
        </authorList>
    </citation>
    <scope>NUCLEOTIDE SEQUENCE</scope>
    <source>
        <strain evidence="2">ChiSxjej3B15-1167</strain>
    </source>
</reference>
<dbReference type="Proteomes" id="UP000886805">
    <property type="component" value="Unassembled WGS sequence"/>
</dbReference>
<feature type="transmembrane region" description="Helical" evidence="1">
    <location>
        <begin position="36"/>
        <end position="55"/>
    </location>
</feature>
<name>A0A9D1X3H1_9FIRM</name>
<dbReference type="PANTHER" id="PTHR37810">
    <property type="entry name" value="IMMUNITY PROTEIN SDPI"/>
    <property type="match status" value="1"/>
</dbReference>
<comment type="caution">
    <text evidence="2">The sequence shown here is derived from an EMBL/GenBank/DDBJ whole genome shotgun (WGS) entry which is preliminary data.</text>
</comment>
<sequence length="342" mass="38598">MKKILSENKLSLFLSSVIILLPQVVAALLGEHIYYLPLQCLVLHWICLLVTFYDWRKKPQEKKITQLVLWIMPVISMAGSAFILLVKSGQVSYTLAPYFMNVGFGLMFIVLGSSLPKIRRNRTMGIKVKWALENDDNWNATHRFGGKVWMGCGFVCLLCALFPFSGPGTGLFVAAVFAAALAPTVYSWLYYRKQLQNGEVVRMQSSKKGALVAVLFIAATVVFVVWVLFSGDMSIHFQENEFTVEASGWRDYTVQYADIESVTYEPEGVSDGESDRRTNGFGNLKMSMGHFYNERFGDYIRYTFHDCAACVVLQTQGGIVVLNGEDEASTEEIYQTLQERIR</sequence>
<organism evidence="2 3">
    <name type="scientific">Candidatus Anaerobutyricum stercoripullorum</name>
    <dbReference type="NCBI Taxonomy" id="2838456"/>
    <lineage>
        <taxon>Bacteria</taxon>
        <taxon>Bacillati</taxon>
        <taxon>Bacillota</taxon>
        <taxon>Clostridia</taxon>
        <taxon>Lachnospirales</taxon>
        <taxon>Lachnospiraceae</taxon>
        <taxon>Anaerobutyricum</taxon>
    </lineage>
</organism>
<dbReference type="InterPro" id="IPR025962">
    <property type="entry name" value="SdpI/YhfL"/>
</dbReference>
<dbReference type="GO" id="GO:0009636">
    <property type="term" value="P:response to toxic substance"/>
    <property type="evidence" value="ECO:0007669"/>
    <property type="project" value="TreeGrafter"/>
</dbReference>
<dbReference type="Pfam" id="PF13630">
    <property type="entry name" value="SdpI"/>
    <property type="match status" value="1"/>
</dbReference>
<keyword evidence="1" id="KW-0812">Transmembrane</keyword>
<keyword evidence="1" id="KW-0472">Membrane</keyword>
<feature type="transmembrane region" description="Helical" evidence="1">
    <location>
        <begin position="98"/>
        <end position="115"/>
    </location>
</feature>
<feature type="transmembrane region" description="Helical" evidence="1">
    <location>
        <begin position="171"/>
        <end position="189"/>
    </location>
</feature>
<evidence type="ECO:0000256" key="1">
    <source>
        <dbReference type="SAM" id="Phobius"/>
    </source>
</evidence>
<evidence type="ECO:0000313" key="3">
    <source>
        <dbReference type="Proteomes" id="UP000886805"/>
    </source>
</evidence>
<feature type="transmembrane region" description="Helical" evidence="1">
    <location>
        <begin position="148"/>
        <end position="165"/>
    </location>
</feature>
<dbReference type="AlphaFoldDB" id="A0A9D1X3H1"/>
<proteinExistence type="predicted"/>
<gene>
    <name evidence="2" type="ORF">H9849_02470</name>
</gene>
<feature type="transmembrane region" description="Helical" evidence="1">
    <location>
        <begin position="210"/>
        <end position="229"/>
    </location>
</feature>
<accession>A0A9D1X3H1</accession>
<dbReference type="EMBL" id="DXEQ01000071">
    <property type="protein sequence ID" value="HIX71865.1"/>
    <property type="molecule type" value="Genomic_DNA"/>
</dbReference>
<reference evidence="2" key="1">
    <citation type="journal article" date="2021" name="PeerJ">
        <title>Extensive microbial diversity within the chicken gut microbiome revealed by metagenomics and culture.</title>
        <authorList>
            <person name="Gilroy R."/>
            <person name="Ravi A."/>
            <person name="Getino M."/>
            <person name="Pursley I."/>
            <person name="Horton D.L."/>
            <person name="Alikhan N.F."/>
            <person name="Baker D."/>
            <person name="Gharbi K."/>
            <person name="Hall N."/>
            <person name="Watson M."/>
            <person name="Adriaenssens E.M."/>
            <person name="Foster-Nyarko E."/>
            <person name="Jarju S."/>
            <person name="Secka A."/>
            <person name="Antonio M."/>
            <person name="Oren A."/>
            <person name="Chaudhuri R.R."/>
            <person name="La Ragione R."/>
            <person name="Hildebrand F."/>
            <person name="Pallen M.J."/>
        </authorList>
    </citation>
    <scope>NUCLEOTIDE SEQUENCE</scope>
    <source>
        <strain evidence="2">ChiSxjej3B15-1167</strain>
    </source>
</reference>
<protein>
    <submittedName>
        <fullName evidence="2">SdpI family protein</fullName>
    </submittedName>
</protein>
<keyword evidence="1" id="KW-1133">Transmembrane helix</keyword>
<feature type="transmembrane region" description="Helical" evidence="1">
    <location>
        <begin position="67"/>
        <end position="86"/>
    </location>
</feature>
<dbReference type="PANTHER" id="PTHR37810:SF5">
    <property type="entry name" value="IMMUNITY PROTEIN SDPI"/>
    <property type="match status" value="1"/>
</dbReference>
<evidence type="ECO:0000313" key="2">
    <source>
        <dbReference type="EMBL" id="HIX71865.1"/>
    </source>
</evidence>